<evidence type="ECO:0000313" key="3">
    <source>
        <dbReference type="EMBL" id="GGE64813.1"/>
    </source>
</evidence>
<feature type="region of interest" description="Disordered" evidence="1">
    <location>
        <begin position="112"/>
        <end position="148"/>
    </location>
</feature>
<feature type="compositionally biased region" description="Acidic residues" evidence="1">
    <location>
        <begin position="336"/>
        <end position="346"/>
    </location>
</feature>
<reference evidence="3" key="2">
    <citation type="submission" date="2020-09" db="EMBL/GenBank/DDBJ databases">
        <authorList>
            <person name="Sun Q."/>
            <person name="Zhou Y."/>
        </authorList>
    </citation>
    <scope>NUCLEOTIDE SEQUENCE</scope>
    <source>
        <strain evidence="3">CGMCC 1.15388</strain>
    </source>
</reference>
<keyword evidence="4" id="KW-1185">Reference proteome</keyword>
<gene>
    <name evidence="3" type="ORF">GCM10011401_09900</name>
</gene>
<organism evidence="3 4">
    <name type="scientific">Nesterenkonia cremea</name>
    <dbReference type="NCBI Taxonomy" id="1882340"/>
    <lineage>
        <taxon>Bacteria</taxon>
        <taxon>Bacillati</taxon>
        <taxon>Actinomycetota</taxon>
        <taxon>Actinomycetes</taxon>
        <taxon>Micrococcales</taxon>
        <taxon>Micrococcaceae</taxon>
        <taxon>Nesterenkonia</taxon>
    </lineage>
</organism>
<reference evidence="3" key="1">
    <citation type="journal article" date="2014" name="Int. J. Syst. Evol. Microbiol.">
        <title>Complete genome sequence of Corynebacterium casei LMG S-19264T (=DSM 44701T), isolated from a smear-ripened cheese.</title>
        <authorList>
            <consortium name="US DOE Joint Genome Institute (JGI-PGF)"/>
            <person name="Walter F."/>
            <person name="Albersmeier A."/>
            <person name="Kalinowski J."/>
            <person name="Ruckert C."/>
        </authorList>
    </citation>
    <scope>NUCLEOTIDE SEQUENCE</scope>
    <source>
        <strain evidence="3">CGMCC 1.15388</strain>
    </source>
</reference>
<evidence type="ECO:0000256" key="1">
    <source>
        <dbReference type="SAM" id="MobiDB-lite"/>
    </source>
</evidence>
<dbReference type="EMBL" id="BMIS01000003">
    <property type="protein sequence ID" value="GGE64813.1"/>
    <property type="molecule type" value="Genomic_DNA"/>
</dbReference>
<proteinExistence type="predicted"/>
<feature type="region of interest" description="Disordered" evidence="1">
    <location>
        <begin position="325"/>
        <end position="346"/>
    </location>
</feature>
<comment type="caution">
    <text evidence="3">The sequence shown here is derived from an EMBL/GenBank/DDBJ whole genome shotgun (WGS) entry which is preliminary data.</text>
</comment>
<accession>A0A917EN10</accession>
<dbReference type="Proteomes" id="UP000633136">
    <property type="component" value="Unassembled WGS sequence"/>
</dbReference>
<protein>
    <recommendedName>
        <fullName evidence="2">PKD domain-containing protein</fullName>
    </recommendedName>
</protein>
<dbReference type="AlphaFoldDB" id="A0A917EN10"/>
<dbReference type="InterPro" id="IPR000601">
    <property type="entry name" value="PKD_dom"/>
</dbReference>
<feature type="compositionally biased region" description="Acidic residues" evidence="1">
    <location>
        <begin position="10"/>
        <end position="21"/>
    </location>
</feature>
<evidence type="ECO:0000313" key="4">
    <source>
        <dbReference type="Proteomes" id="UP000633136"/>
    </source>
</evidence>
<feature type="domain" description="PKD" evidence="2">
    <location>
        <begin position="210"/>
        <end position="268"/>
    </location>
</feature>
<sequence length="346" mass="36297">MLPLAHAEDGPPDDFLADLESDGVTVEIEREVHYGENPPQPPSGDPGQGSGSGTSGGEEQAGGSTGGGGNGSEVRPEDIYAPPPGMRMCTDDGAVMGSECLEVMQEICEGEDSPITNRSCPDDAPPAAPDEPAAEPQPGEPAEEDEPEPLPVVTEADFAELPIEASTVGFEPDFQGFGFLDSHTNVFAESETQVLTEAMLGYQVDIRAIPIEFHFDYGDGTTVTSFDPGSALPDYDSAGYAVDKTDTATATSHVYTASGTFEVTIGTTFIGEYRVDGGEWIGIPGEAVISSSPGNADIWQMSSRSVGGECETQDAWGCNGPVELEPGDEPPAIFEDQYDENGDWIG</sequence>
<feature type="compositionally biased region" description="Gly residues" evidence="1">
    <location>
        <begin position="46"/>
        <end position="71"/>
    </location>
</feature>
<evidence type="ECO:0000259" key="2">
    <source>
        <dbReference type="PROSITE" id="PS50093"/>
    </source>
</evidence>
<name>A0A917EN10_9MICC</name>
<dbReference type="PROSITE" id="PS50093">
    <property type="entry name" value="PKD"/>
    <property type="match status" value="1"/>
</dbReference>
<feature type="region of interest" description="Disordered" evidence="1">
    <location>
        <begin position="1"/>
        <end position="90"/>
    </location>
</feature>